<evidence type="ECO:0000313" key="4">
    <source>
        <dbReference type="Proteomes" id="UP000019433"/>
    </source>
</evidence>
<evidence type="ECO:0000256" key="2">
    <source>
        <dbReference type="SAM" id="Phobius"/>
    </source>
</evidence>
<feature type="region of interest" description="Disordered" evidence="1">
    <location>
        <begin position="308"/>
        <end position="367"/>
    </location>
</feature>
<sequence>MSNVLCTAGQSSFSPPRHQTIIGDRPSTAPSSLLNRLLSLPDRKPCMRYVYDITILALAVIAIIGILVASHGQGLLLFGLIPGFVLGTLGLAMLVSDVAQTPRAQKIADTLVAVCLPFILLGIASALLASAFIASGGSILIVANPLFIMGIMTIGLSLISLHKVTFQHFKTEALVKQQQKIIRFADQSSTPLGASKTIKDEKLLAKKRNKQISESAKYTRLSQQARLASRRQRLYKCHQGNIRLPRRSNAIEKLFSGGYEPDSSNDEDSVQNQKKLTETFSLPTALPSASPDTSLPLTTVPLGSISSPLPISSSKNLDHQSSIIRTPKIEKTKSRTRDQQEEHQKKEEEEASSDEKLKKKKLKRKRK</sequence>
<dbReference type="STRING" id="1229831.M832_01110"/>
<evidence type="ECO:0000256" key="1">
    <source>
        <dbReference type="SAM" id="MobiDB-lite"/>
    </source>
</evidence>
<feature type="transmembrane region" description="Helical" evidence="2">
    <location>
        <begin position="49"/>
        <end position="69"/>
    </location>
</feature>
<keyword evidence="2" id="KW-1133">Transmembrane helix</keyword>
<reference evidence="3 4" key="1">
    <citation type="journal article" date="2014" name="Syst. Appl. Microbiol.">
        <title>Evidence for the existence of two new members of the family Chlamydiaceae and proposal of Chlamydia avium sp. nov. and Chlamydia gallinacea sp. nov.</title>
        <authorList>
            <person name="Sachse K."/>
            <person name="Laroucau K."/>
            <person name="Riege K."/>
            <person name="Wehner S."/>
            <person name="Dilcher M."/>
            <person name="Creasy H.H."/>
            <person name="Weidmann M."/>
            <person name="Myers G."/>
            <person name="Vorimore F."/>
            <person name="Vicari N."/>
            <person name="Magnino S."/>
            <person name="Liebler-Tenorio E."/>
            <person name="Ruettger A."/>
            <person name="Bavoil P.M."/>
            <person name="Hufert F.T."/>
            <person name="Rossello-Mora R."/>
            <person name="Marz M."/>
        </authorList>
    </citation>
    <scope>NUCLEOTIDE SEQUENCE [LARGE SCALE GENOMIC DNA]</scope>
    <source>
        <strain evidence="3 4">10DC88</strain>
    </source>
</reference>
<protein>
    <submittedName>
        <fullName evidence="3">Uncharacterized protein</fullName>
    </submittedName>
</protein>
<gene>
    <name evidence="3" type="ORF">M832_01110</name>
</gene>
<keyword evidence="2" id="KW-0472">Membrane</keyword>
<dbReference type="HOGENOM" id="CLU_060909_0_0_0"/>
<feature type="transmembrane region" description="Helical" evidence="2">
    <location>
        <begin position="75"/>
        <end position="95"/>
    </location>
</feature>
<dbReference type="KEGG" id="cav:M832_01110"/>
<organism evidence="3 4">
    <name type="scientific">Chlamydia avium 10DC88</name>
    <dbReference type="NCBI Taxonomy" id="1229831"/>
    <lineage>
        <taxon>Bacteria</taxon>
        <taxon>Pseudomonadati</taxon>
        <taxon>Chlamydiota</taxon>
        <taxon>Chlamydiia</taxon>
        <taxon>Chlamydiales</taxon>
        <taxon>Chlamydiaceae</taxon>
        <taxon>Chlamydia/Chlamydophila group</taxon>
        <taxon>Chlamydia</taxon>
    </lineage>
</organism>
<dbReference type="Pfam" id="PF17461">
    <property type="entry name" value="DUF5423"/>
    <property type="match status" value="1"/>
</dbReference>
<feature type="transmembrane region" description="Helical" evidence="2">
    <location>
        <begin position="107"/>
        <end position="133"/>
    </location>
</feature>
<name>W8JEI1_9CHLA</name>
<feature type="transmembrane region" description="Helical" evidence="2">
    <location>
        <begin position="139"/>
        <end position="161"/>
    </location>
</feature>
<feature type="compositionally biased region" description="Basic and acidic residues" evidence="1">
    <location>
        <begin position="327"/>
        <end position="357"/>
    </location>
</feature>
<dbReference type="AlphaFoldDB" id="W8JEI1"/>
<dbReference type="InterPro" id="IPR035355">
    <property type="entry name" value="DUF5423"/>
</dbReference>
<accession>W8JEI1</accession>
<feature type="compositionally biased region" description="Basic residues" evidence="1">
    <location>
        <begin position="358"/>
        <end position="367"/>
    </location>
</feature>
<dbReference type="RefSeq" id="WP_038500097.1">
    <property type="nucleotide sequence ID" value="NZ_CP006571.1"/>
</dbReference>
<evidence type="ECO:0000313" key="3">
    <source>
        <dbReference type="EMBL" id="AHK62981.1"/>
    </source>
</evidence>
<keyword evidence="2" id="KW-0812">Transmembrane</keyword>
<dbReference type="EMBL" id="CP006571">
    <property type="protein sequence ID" value="AHK62981.1"/>
    <property type="molecule type" value="Genomic_DNA"/>
</dbReference>
<proteinExistence type="predicted"/>
<dbReference type="Proteomes" id="UP000019433">
    <property type="component" value="Chromosome"/>
</dbReference>
<dbReference type="PATRIC" id="fig|1229831.3.peg.113"/>